<gene>
    <name evidence="4" type="ORF">Q5P01_009017</name>
</gene>
<feature type="signal peptide" evidence="3">
    <location>
        <begin position="1"/>
        <end position="20"/>
    </location>
</feature>
<name>A0AA88SUL1_CHASR</name>
<reference evidence="4" key="1">
    <citation type="submission" date="2023-07" db="EMBL/GenBank/DDBJ databases">
        <title>Chromosome-level Genome Assembly of Striped Snakehead (Channa striata).</title>
        <authorList>
            <person name="Liu H."/>
        </authorList>
    </citation>
    <scope>NUCLEOTIDE SEQUENCE</scope>
    <source>
        <strain evidence="4">Gz</strain>
        <tissue evidence="4">Muscle</tissue>
    </source>
</reference>
<evidence type="ECO:0000256" key="1">
    <source>
        <dbReference type="SAM" id="MobiDB-lite"/>
    </source>
</evidence>
<keyword evidence="2" id="KW-0472">Membrane</keyword>
<feature type="region of interest" description="Disordered" evidence="1">
    <location>
        <begin position="255"/>
        <end position="294"/>
    </location>
</feature>
<dbReference type="AlphaFoldDB" id="A0AA88SUL1"/>
<evidence type="ECO:0000313" key="5">
    <source>
        <dbReference type="Proteomes" id="UP001187415"/>
    </source>
</evidence>
<evidence type="ECO:0000256" key="2">
    <source>
        <dbReference type="SAM" id="Phobius"/>
    </source>
</evidence>
<dbReference type="InterPro" id="IPR013783">
    <property type="entry name" value="Ig-like_fold"/>
</dbReference>
<feature type="transmembrane region" description="Helical" evidence="2">
    <location>
        <begin position="212"/>
        <end position="231"/>
    </location>
</feature>
<evidence type="ECO:0000256" key="3">
    <source>
        <dbReference type="SAM" id="SignalP"/>
    </source>
</evidence>
<accession>A0AA88SUL1</accession>
<dbReference type="Proteomes" id="UP001187415">
    <property type="component" value="Unassembled WGS sequence"/>
</dbReference>
<keyword evidence="2" id="KW-0812">Transmembrane</keyword>
<dbReference type="Gene3D" id="2.60.40.10">
    <property type="entry name" value="Immunoglobulins"/>
    <property type="match status" value="1"/>
</dbReference>
<comment type="caution">
    <text evidence="4">The sequence shown here is derived from an EMBL/GenBank/DDBJ whole genome shotgun (WGS) entry which is preliminary data.</text>
</comment>
<proteinExistence type="predicted"/>
<organism evidence="4 5">
    <name type="scientific">Channa striata</name>
    <name type="common">Snakehead murrel</name>
    <name type="synonym">Ophicephalus striatus</name>
    <dbReference type="NCBI Taxonomy" id="64152"/>
    <lineage>
        <taxon>Eukaryota</taxon>
        <taxon>Metazoa</taxon>
        <taxon>Chordata</taxon>
        <taxon>Craniata</taxon>
        <taxon>Vertebrata</taxon>
        <taxon>Euteleostomi</taxon>
        <taxon>Actinopterygii</taxon>
        <taxon>Neopterygii</taxon>
        <taxon>Teleostei</taxon>
        <taxon>Neoteleostei</taxon>
        <taxon>Acanthomorphata</taxon>
        <taxon>Anabantaria</taxon>
        <taxon>Anabantiformes</taxon>
        <taxon>Channoidei</taxon>
        <taxon>Channidae</taxon>
        <taxon>Channa</taxon>
    </lineage>
</organism>
<keyword evidence="5" id="KW-1185">Reference proteome</keyword>
<protein>
    <submittedName>
        <fullName evidence="4">Uncharacterized protein</fullName>
    </submittedName>
</protein>
<evidence type="ECO:0000313" key="4">
    <source>
        <dbReference type="EMBL" id="KAK2849183.1"/>
    </source>
</evidence>
<keyword evidence="3" id="KW-0732">Signal</keyword>
<feature type="chain" id="PRO_5041736809" evidence="3">
    <location>
        <begin position="21"/>
        <end position="358"/>
    </location>
</feature>
<dbReference type="EMBL" id="JAUPFM010000006">
    <property type="protein sequence ID" value="KAK2849183.1"/>
    <property type="molecule type" value="Genomic_DNA"/>
</dbReference>
<keyword evidence="2" id="KW-1133">Transmembrane helix</keyword>
<sequence>MLVLLLLGASVCGGFSYVKGEYYGSTFRISLNINIYSIEFKATHDSKVTVLWNRENSTASSNRRQRVTASHFVIRNVTQRDSGLYIMRDKDQKEQFMKTLKVTEKNSSYKLNAGEKFSFTSDLEPKSCNIYFFSTNDDELRGPQIRIVHQGKMQYSWTEFVCKGFDVIEPCGLSFEAIPMSCNGLFQFRDQNDDKALVAELEIEQTRNDAPYFYIGVGSLIAALLLCCCCVRRCCCRKKSSEKADSATAAGPAVNFHEYGSEHPGPGPDQSSQPSATLYPSLPSYTPTNPLVHNPPRVNMPNTYSEMAAPAEIEYAPTVPLGSDTEERFELKGIPSAMPLSSASTHCDVYTSDKLNFL</sequence>